<dbReference type="Pfam" id="PF04195">
    <property type="entry name" value="Transposase_28"/>
    <property type="match status" value="1"/>
</dbReference>
<organism evidence="3 4">
    <name type="scientific">Lithospermum erythrorhizon</name>
    <name type="common">Purple gromwell</name>
    <name type="synonym">Lithospermum officinale var. erythrorhizon</name>
    <dbReference type="NCBI Taxonomy" id="34254"/>
    <lineage>
        <taxon>Eukaryota</taxon>
        <taxon>Viridiplantae</taxon>
        <taxon>Streptophyta</taxon>
        <taxon>Embryophyta</taxon>
        <taxon>Tracheophyta</taxon>
        <taxon>Spermatophyta</taxon>
        <taxon>Magnoliopsida</taxon>
        <taxon>eudicotyledons</taxon>
        <taxon>Gunneridae</taxon>
        <taxon>Pentapetalae</taxon>
        <taxon>asterids</taxon>
        <taxon>lamiids</taxon>
        <taxon>Boraginales</taxon>
        <taxon>Boraginaceae</taxon>
        <taxon>Boraginoideae</taxon>
        <taxon>Lithospermeae</taxon>
        <taxon>Lithospermum</taxon>
    </lineage>
</organism>
<evidence type="ECO:0000259" key="2">
    <source>
        <dbReference type="Pfam" id="PF04195"/>
    </source>
</evidence>
<keyword evidence="4" id="KW-1185">Reference proteome</keyword>
<proteinExistence type="predicted"/>
<name>A0AAV3P9T3_LITER</name>
<dbReference type="InterPro" id="IPR007321">
    <property type="entry name" value="Transposase_28"/>
</dbReference>
<accession>A0AAV3P9T3</accession>
<evidence type="ECO:0000313" key="3">
    <source>
        <dbReference type="EMBL" id="GAA0148405.1"/>
    </source>
</evidence>
<gene>
    <name evidence="3" type="ORF">LIER_07858</name>
</gene>
<dbReference type="EMBL" id="BAABME010001233">
    <property type="protein sequence ID" value="GAA0148405.1"/>
    <property type="molecule type" value="Genomic_DNA"/>
</dbReference>
<evidence type="ECO:0000256" key="1">
    <source>
        <dbReference type="SAM" id="Coils"/>
    </source>
</evidence>
<protein>
    <recommendedName>
        <fullName evidence="2">Transposase (putative) gypsy type domain-containing protein</fullName>
    </recommendedName>
</protein>
<dbReference type="Proteomes" id="UP001454036">
    <property type="component" value="Unassembled WGS sequence"/>
</dbReference>
<keyword evidence="1" id="KW-0175">Coiled coil</keyword>
<comment type="caution">
    <text evidence="3">The sequence shown here is derived from an EMBL/GenBank/DDBJ whole genome shotgun (WGS) entry which is preliminary data.</text>
</comment>
<evidence type="ECO:0000313" key="4">
    <source>
        <dbReference type="Proteomes" id="UP001454036"/>
    </source>
</evidence>
<sequence>MDMRLPRKGDQVYEPVLDPSATEGPHFPGWTSLYIESMSYGLPFPFSRFVNRLLIAVNRAPGQISPVGWLTINTFIVACRIAEIKPTLRLFFNMYSTSHTGILTSFTAAKGCNIFIKKKPGKIDEGRWHKKWCYICEGMNEAVPKFRGVLIHAGMICSKELDPLADPPVTWGIAFRGLGLSGTKIKYLFDHDAKASSAFQKSRREHQNLHRHHSSFLHHYHFWNYNSYYVSDPSECLYIYSWEAFLQLLLNLHLALGRRHAPRGLLKQRLCLVRGTNSPSAPNIAENYLIPYLELQYTLPCGFTVDAKAKQWGAADCFRATRPLLIEEIEKDYEVLLGLLAVHGATMKHMVEAMNVSYVLACQLHNLRADGEGSRERERSQLAKIQELEKENEKLLRMHAEAQGEKKATSERNAQSLKKLAEEAEAAKDGKLRQALEEFRHSDIYRASAGEDSAYYLCRFAKTYKDSNPQIVANYEEFISEYPPEWFTNIDIHAHLSSMEEGEDEAEPEV</sequence>
<dbReference type="AlphaFoldDB" id="A0AAV3P9T3"/>
<feature type="domain" description="Transposase (putative) gypsy type" evidence="2">
    <location>
        <begin position="36"/>
        <end position="96"/>
    </location>
</feature>
<feature type="coiled-coil region" evidence="1">
    <location>
        <begin position="378"/>
        <end position="434"/>
    </location>
</feature>
<reference evidence="3 4" key="1">
    <citation type="submission" date="2024-01" db="EMBL/GenBank/DDBJ databases">
        <title>The complete chloroplast genome sequence of Lithospermum erythrorhizon: insights into the phylogenetic relationship among Boraginaceae species and the maternal lineages of purple gromwells.</title>
        <authorList>
            <person name="Okada T."/>
            <person name="Watanabe K."/>
        </authorList>
    </citation>
    <scope>NUCLEOTIDE SEQUENCE [LARGE SCALE GENOMIC DNA]</scope>
</reference>